<keyword evidence="3" id="KW-1185">Reference proteome</keyword>
<dbReference type="Gramene" id="AET5Gv21156600.1">
    <property type="protein sequence ID" value="AET5Gv21156600.1"/>
    <property type="gene ID" value="AET5Gv21156600"/>
</dbReference>
<feature type="region of interest" description="Disordered" evidence="1">
    <location>
        <begin position="464"/>
        <end position="525"/>
    </location>
</feature>
<dbReference type="EnsemblPlants" id="AET5Gv21156600.1">
    <property type="protein sequence ID" value="AET5Gv21156600.1"/>
    <property type="gene ID" value="AET5Gv21156600"/>
</dbReference>
<evidence type="ECO:0000313" key="2">
    <source>
        <dbReference type="EnsemblPlants" id="AET5Gv21156600.1"/>
    </source>
</evidence>
<organism evidence="2 3">
    <name type="scientific">Aegilops tauschii subsp. strangulata</name>
    <name type="common">Goatgrass</name>
    <dbReference type="NCBI Taxonomy" id="200361"/>
    <lineage>
        <taxon>Eukaryota</taxon>
        <taxon>Viridiplantae</taxon>
        <taxon>Streptophyta</taxon>
        <taxon>Embryophyta</taxon>
        <taxon>Tracheophyta</taxon>
        <taxon>Spermatophyta</taxon>
        <taxon>Magnoliopsida</taxon>
        <taxon>Liliopsida</taxon>
        <taxon>Poales</taxon>
        <taxon>Poaceae</taxon>
        <taxon>BOP clade</taxon>
        <taxon>Pooideae</taxon>
        <taxon>Triticodae</taxon>
        <taxon>Triticeae</taxon>
        <taxon>Triticinae</taxon>
        <taxon>Aegilops</taxon>
    </lineage>
</organism>
<reference evidence="2" key="5">
    <citation type="journal article" date="2021" name="G3 (Bethesda)">
        <title>Aegilops tauschii genome assembly Aet v5.0 features greater sequence contiguity and improved annotation.</title>
        <authorList>
            <person name="Wang L."/>
            <person name="Zhu T."/>
            <person name="Rodriguez J.C."/>
            <person name="Deal K.R."/>
            <person name="Dubcovsky J."/>
            <person name="McGuire P.E."/>
            <person name="Lux T."/>
            <person name="Spannagl M."/>
            <person name="Mayer K.F.X."/>
            <person name="Baldrich P."/>
            <person name="Meyers B.C."/>
            <person name="Huo N."/>
            <person name="Gu Y.Q."/>
            <person name="Zhou H."/>
            <person name="Devos K.M."/>
            <person name="Bennetzen J.L."/>
            <person name="Unver T."/>
            <person name="Budak H."/>
            <person name="Gulick P.J."/>
            <person name="Galiba G."/>
            <person name="Kalapos B."/>
            <person name="Nelson D.R."/>
            <person name="Li P."/>
            <person name="You F.M."/>
            <person name="Luo M.C."/>
            <person name="Dvorak J."/>
        </authorList>
    </citation>
    <scope>NUCLEOTIDE SEQUENCE [LARGE SCALE GENOMIC DNA]</scope>
    <source>
        <strain evidence="2">cv. AL8/78</strain>
    </source>
</reference>
<feature type="compositionally biased region" description="Acidic residues" evidence="1">
    <location>
        <begin position="911"/>
        <end position="923"/>
    </location>
</feature>
<accession>A0A453MEJ0</accession>
<feature type="compositionally biased region" description="Basic and acidic residues" evidence="1">
    <location>
        <begin position="863"/>
        <end position="879"/>
    </location>
</feature>
<sequence>MLLNHAKSQKAEQLHALHQEQNQADPRARPPYQFTDSLDDLRGFPSIRARTNFPSFSLRRRRLTPAMLHCHVRLRRAQRERRDLAGAGGGRPPHGHLLLHVRRRHGRRRRRHRRRERGRHAAAHAAARPAARGGRRHRHEAVRRLGRRRPLQLHDPLQHLHHLAHARPLRRLLLDAPEAHLQRALHLRHVHILPGQPPVHDGQEVPLLVLLVRPHRELLPVRLLRDVEVAVAAHRLEQHHAVAVHVRLDGDGQVGEPLRREVPPGAAHAGERPVPVVLGVDELGEAEVGHLGVVLLVEQDVLRLDVAVHDGVAALLVQVRDAARRAHGHREPRRPRHRLAAVAAAAGAEEEGVQRAVLHELVDEQAVPALGAEADEADQVEVVRAADGGHLHPELLLPLLDPLQLLHRHHRPVRQHAAVHGAEPARAQLLLEPLGRPLQLAVRELHRRAGRVLQQRVLRRRRPVLRAVPAERPPQRPLGEDQPGHHAEDDQRHDPPAQAGGPRGGRAAGAEGRVGLAGETDLDEGRAGERRRLVCADEVGHLEEAEAGAVGERGGGDAGAAGQAVEAARGDADEELLGGDLRRVGEELRVVELEHGGVARAVLELHLALAPAAGVVGVVELEVQRRAPAHRRRAVVAAHAHVAAVAEHLALVGHRGPLLRRRAAAAPGAVGAEVAVRVEAHEAQHVAALAVVAAVGDDDGGVERAVGEGDDAVGLHRERRGAERLVGGEGGVVALVEVGDGGGAGGGPLEREVAGGPVDGEDVGARGEVHAGGEVLGHDHGVRRVVEGLPQGAPRGVLEHEVAALLEGGRGDAPAGGAGRPEHGAGAVDQLQVAGGREAERAPRVDGRAGARGPDGDAAGVGDRGDGERGRGRGRREGEGEGGVGRRPRGRVAARREGGAQGHVLAMGQEREEEEAAAAEDGEIPPRRPHLSWTDGSVEDDRGFLRRELQRRS</sequence>
<feature type="compositionally biased region" description="Basic and acidic residues" evidence="1">
    <location>
        <begin position="478"/>
        <end position="495"/>
    </location>
</feature>
<proteinExistence type="predicted"/>
<feature type="compositionally biased region" description="Low complexity" evidence="1">
    <location>
        <begin position="508"/>
        <end position="518"/>
    </location>
</feature>
<reference evidence="2" key="3">
    <citation type="journal article" date="2017" name="Nature">
        <title>Genome sequence of the progenitor of the wheat D genome Aegilops tauschii.</title>
        <authorList>
            <person name="Luo M.C."/>
            <person name="Gu Y.Q."/>
            <person name="Puiu D."/>
            <person name="Wang H."/>
            <person name="Twardziok S.O."/>
            <person name="Deal K.R."/>
            <person name="Huo N."/>
            <person name="Zhu T."/>
            <person name="Wang L."/>
            <person name="Wang Y."/>
            <person name="McGuire P.E."/>
            <person name="Liu S."/>
            <person name="Long H."/>
            <person name="Ramasamy R.K."/>
            <person name="Rodriguez J.C."/>
            <person name="Van S.L."/>
            <person name="Yuan L."/>
            <person name="Wang Z."/>
            <person name="Xia Z."/>
            <person name="Xiao L."/>
            <person name="Anderson O.D."/>
            <person name="Ouyang S."/>
            <person name="Liang Y."/>
            <person name="Zimin A.V."/>
            <person name="Pertea G."/>
            <person name="Qi P."/>
            <person name="Bennetzen J.L."/>
            <person name="Dai X."/>
            <person name="Dawson M.W."/>
            <person name="Muller H.G."/>
            <person name="Kugler K."/>
            <person name="Rivarola-Duarte L."/>
            <person name="Spannagl M."/>
            <person name="Mayer K.F.X."/>
            <person name="Lu F.H."/>
            <person name="Bevan M.W."/>
            <person name="Leroy P."/>
            <person name="Li P."/>
            <person name="You F.M."/>
            <person name="Sun Q."/>
            <person name="Liu Z."/>
            <person name="Lyons E."/>
            <person name="Wicker T."/>
            <person name="Salzberg S.L."/>
            <person name="Devos K.M."/>
            <person name="Dvorak J."/>
        </authorList>
    </citation>
    <scope>NUCLEOTIDE SEQUENCE [LARGE SCALE GENOMIC DNA]</scope>
    <source>
        <strain evidence="2">cv. AL8/78</strain>
    </source>
</reference>
<name>A0A453MEJ0_AEGTS</name>
<protein>
    <submittedName>
        <fullName evidence="2">Uncharacterized protein</fullName>
    </submittedName>
</protein>
<reference evidence="3" key="1">
    <citation type="journal article" date="2014" name="Science">
        <title>Ancient hybridizations among the ancestral genomes of bread wheat.</title>
        <authorList>
            <consortium name="International Wheat Genome Sequencing Consortium,"/>
            <person name="Marcussen T."/>
            <person name="Sandve S.R."/>
            <person name="Heier L."/>
            <person name="Spannagl M."/>
            <person name="Pfeifer M."/>
            <person name="Jakobsen K.S."/>
            <person name="Wulff B.B."/>
            <person name="Steuernagel B."/>
            <person name="Mayer K.F."/>
            <person name="Olsen O.A."/>
        </authorList>
    </citation>
    <scope>NUCLEOTIDE SEQUENCE [LARGE SCALE GENOMIC DNA]</scope>
    <source>
        <strain evidence="3">cv. AL8/78</strain>
    </source>
</reference>
<reference evidence="3" key="2">
    <citation type="journal article" date="2017" name="Nat. Plants">
        <title>The Aegilops tauschii genome reveals multiple impacts of transposons.</title>
        <authorList>
            <person name="Zhao G."/>
            <person name="Zou C."/>
            <person name="Li K."/>
            <person name="Wang K."/>
            <person name="Li T."/>
            <person name="Gao L."/>
            <person name="Zhang X."/>
            <person name="Wang H."/>
            <person name="Yang Z."/>
            <person name="Liu X."/>
            <person name="Jiang W."/>
            <person name="Mao L."/>
            <person name="Kong X."/>
            <person name="Jiao Y."/>
            <person name="Jia J."/>
        </authorList>
    </citation>
    <scope>NUCLEOTIDE SEQUENCE [LARGE SCALE GENOMIC DNA]</scope>
    <source>
        <strain evidence="3">cv. AL8/78</strain>
    </source>
</reference>
<feature type="region of interest" description="Disordered" evidence="1">
    <location>
        <begin position="103"/>
        <end position="139"/>
    </location>
</feature>
<feature type="region of interest" description="Disordered" evidence="1">
    <location>
        <begin position="1"/>
        <end position="31"/>
    </location>
</feature>
<feature type="region of interest" description="Disordered" evidence="1">
    <location>
        <begin position="835"/>
        <end position="939"/>
    </location>
</feature>
<dbReference type="AlphaFoldDB" id="A0A453MEJ0"/>
<feature type="compositionally biased region" description="Basic residues" evidence="1">
    <location>
        <begin position="103"/>
        <end position="122"/>
    </location>
</feature>
<feature type="compositionally biased region" description="Basic and acidic residues" evidence="1">
    <location>
        <begin position="837"/>
        <end position="849"/>
    </location>
</feature>
<feature type="compositionally biased region" description="Basic and acidic residues" evidence="1">
    <location>
        <begin position="9"/>
        <end position="18"/>
    </location>
</feature>
<reference evidence="2" key="4">
    <citation type="submission" date="2019-03" db="UniProtKB">
        <authorList>
            <consortium name="EnsemblPlants"/>
        </authorList>
    </citation>
    <scope>IDENTIFICATION</scope>
</reference>
<feature type="compositionally biased region" description="Low complexity" evidence="1">
    <location>
        <begin position="123"/>
        <end position="132"/>
    </location>
</feature>
<evidence type="ECO:0000256" key="1">
    <source>
        <dbReference type="SAM" id="MobiDB-lite"/>
    </source>
</evidence>
<dbReference type="STRING" id="200361.A0A453MEJ0"/>
<dbReference type="Proteomes" id="UP000015105">
    <property type="component" value="Chromosome 5D"/>
</dbReference>
<evidence type="ECO:0000313" key="3">
    <source>
        <dbReference type="Proteomes" id="UP000015105"/>
    </source>
</evidence>